<organism evidence="3 4">
    <name type="scientific">Kitasatospora phosalacinea</name>
    <dbReference type="NCBI Taxonomy" id="2065"/>
    <lineage>
        <taxon>Bacteria</taxon>
        <taxon>Bacillati</taxon>
        <taxon>Actinomycetota</taxon>
        <taxon>Actinomycetes</taxon>
        <taxon>Kitasatosporales</taxon>
        <taxon>Streptomycetaceae</taxon>
        <taxon>Kitasatospora</taxon>
    </lineage>
</organism>
<dbReference type="RefSeq" id="WP_051778166.1">
    <property type="nucleotide sequence ID" value="NZ_BSRX01000062.1"/>
</dbReference>
<gene>
    <name evidence="3" type="ORF">Kpho01_68960</name>
</gene>
<feature type="transmembrane region" description="Helical" evidence="1">
    <location>
        <begin position="95"/>
        <end position="113"/>
    </location>
</feature>
<dbReference type="OrthoDB" id="3873431at2"/>
<protein>
    <recommendedName>
        <fullName evidence="2">DUF4328 domain-containing protein</fullName>
    </recommendedName>
</protein>
<evidence type="ECO:0000313" key="4">
    <source>
        <dbReference type="Proteomes" id="UP001165143"/>
    </source>
</evidence>
<dbReference type="AlphaFoldDB" id="A0A9W6UQU3"/>
<feature type="domain" description="DUF4328" evidence="2">
    <location>
        <begin position="57"/>
        <end position="185"/>
    </location>
</feature>
<feature type="transmembrane region" description="Helical" evidence="1">
    <location>
        <begin position="56"/>
        <end position="75"/>
    </location>
</feature>
<keyword evidence="1" id="KW-1133">Transmembrane helix</keyword>
<evidence type="ECO:0000259" key="2">
    <source>
        <dbReference type="Pfam" id="PF14219"/>
    </source>
</evidence>
<feature type="transmembrane region" description="Helical" evidence="1">
    <location>
        <begin position="161"/>
        <end position="180"/>
    </location>
</feature>
<sequence length="193" mass="20879">MSTQAAKDAPRRNGAVGDERAAALRSAATAAQAVIAVYTVAQLAVGLAGGTRAEFFAAYVLVSMVLLVGSVVFFLRWLRRCRRNAQLFDPVGHRFGPGLAVGGWFIPLANFWIPYRVTLDIWRASGPRGGEWVVNAWWVAWLAKTLGTAALMRTQAHPNGYSAFDQASGVVAGVLAVLVIRRLTARQQEKLSI</sequence>
<evidence type="ECO:0000313" key="3">
    <source>
        <dbReference type="EMBL" id="GLW58886.1"/>
    </source>
</evidence>
<keyword evidence="1" id="KW-0812">Transmembrane</keyword>
<name>A0A9W6UQU3_9ACTN</name>
<reference evidence="3" key="1">
    <citation type="submission" date="2023-02" db="EMBL/GenBank/DDBJ databases">
        <title>Kitasatospora phosalacinea NBRC 14362.</title>
        <authorList>
            <person name="Ichikawa N."/>
            <person name="Sato H."/>
            <person name="Tonouchi N."/>
        </authorList>
    </citation>
    <scope>NUCLEOTIDE SEQUENCE</scope>
    <source>
        <strain evidence="3">NBRC 14362</strain>
    </source>
</reference>
<proteinExistence type="predicted"/>
<dbReference type="InterPro" id="IPR025565">
    <property type="entry name" value="DUF4328"/>
</dbReference>
<comment type="caution">
    <text evidence="3">The sequence shown here is derived from an EMBL/GenBank/DDBJ whole genome shotgun (WGS) entry which is preliminary data.</text>
</comment>
<accession>A0A9W6UQU3</accession>
<dbReference type="Proteomes" id="UP001165143">
    <property type="component" value="Unassembled WGS sequence"/>
</dbReference>
<evidence type="ECO:0000256" key="1">
    <source>
        <dbReference type="SAM" id="Phobius"/>
    </source>
</evidence>
<keyword evidence="1" id="KW-0472">Membrane</keyword>
<dbReference type="Pfam" id="PF14219">
    <property type="entry name" value="DUF4328"/>
    <property type="match status" value="1"/>
</dbReference>
<dbReference type="EMBL" id="BSRX01000062">
    <property type="protein sequence ID" value="GLW58886.1"/>
    <property type="molecule type" value="Genomic_DNA"/>
</dbReference>
<feature type="transmembrane region" description="Helical" evidence="1">
    <location>
        <begin position="21"/>
        <end position="44"/>
    </location>
</feature>